<gene>
    <name evidence="2" type="ORF">I858_004390</name>
</gene>
<proteinExistence type="predicted"/>
<dbReference type="InterPro" id="IPR011008">
    <property type="entry name" value="Dimeric_a/b-barrel"/>
</dbReference>
<dbReference type="GO" id="GO:0004497">
    <property type="term" value="F:monooxygenase activity"/>
    <property type="evidence" value="ECO:0007669"/>
    <property type="project" value="UniProtKB-KW"/>
</dbReference>
<accession>A0A1B1RZA4</accession>
<dbReference type="RefSeq" id="WP_049694905.1">
    <property type="nucleotide sequence ID" value="NZ_CP016540.2"/>
</dbReference>
<name>A0A1B1RZA4_9BACL</name>
<dbReference type="InterPro" id="IPR050744">
    <property type="entry name" value="AI-2_Isomerase_LsrG"/>
</dbReference>
<dbReference type="Pfam" id="PF03992">
    <property type="entry name" value="ABM"/>
    <property type="match status" value="1"/>
</dbReference>
<keyword evidence="2" id="KW-0503">Monooxygenase</keyword>
<dbReference type="PANTHER" id="PTHR33336:SF3">
    <property type="entry name" value="ABM DOMAIN-CONTAINING PROTEIN"/>
    <property type="match status" value="1"/>
</dbReference>
<dbReference type="SUPFAM" id="SSF54909">
    <property type="entry name" value="Dimeric alpha+beta barrel"/>
    <property type="match status" value="1"/>
</dbReference>
<keyword evidence="3" id="KW-1185">Reference proteome</keyword>
<evidence type="ECO:0000259" key="1">
    <source>
        <dbReference type="PROSITE" id="PS51725"/>
    </source>
</evidence>
<sequence>MEPILITAILKPNEHMADQLLTELNKVLIASRAEAGCLSYVLHQSIEDDTFVLHESWQDKDALESHVASRHYQEYRTNTADLVSKREVFKLKAL</sequence>
<dbReference type="KEGG" id="pll:I858_004390"/>
<keyword evidence="2" id="KW-0560">Oxidoreductase</keyword>
<dbReference type="STRING" id="1302659.I858_004390"/>
<dbReference type="InterPro" id="IPR007138">
    <property type="entry name" value="ABM_dom"/>
</dbReference>
<dbReference type="PROSITE" id="PS51725">
    <property type="entry name" value="ABM"/>
    <property type="match status" value="1"/>
</dbReference>
<evidence type="ECO:0000313" key="2">
    <source>
        <dbReference type="EMBL" id="ANU26270.1"/>
    </source>
</evidence>
<reference evidence="2" key="1">
    <citation type="submission" date="2016-10" db="EMBL/GenBank/DDBJ databases">
        <authorList>
            <person name="See-Too W.S."/>
        </authorList>
    </citation>
    <scope>NUCLEOTIDE SEQUENCE</scope>
    <source>
        <strain evidence="2">L10.15</strain>
    </source>
</reference>
<dbReference type="Proteomes" id="UP000053354">
    <property type="component" value="Chromosome"/>
</dbReference>
<feature type="domain" description="ABM" evidence="1">
    <location>
        <begin position="4"/>
        <end position="91"/>
    </location>
</feature>
<dbReference type="PANTHER" id="PTHR33336">
    <property type="entry name" value="QUINOL MONOOXYGENASE YGIN-RELATED"/>
    <property type="match status" value="1"/>
</dbReference>
<dbReference type="AlphaFoldDB" id="A0A1B1RZA4"/>
<dbReference type="Gene3D" id="3.30.70.100">
    <property type="match status" value="1"/>
</dbReference>
<dbReference type="OrthoDB" id="9806189at2"/>
<evidence type="ECO:0000313" key="3">
    <source>
        <dbReference type="Proteomes" id="UP000053354"/>
    </source>
</evidence>
<protein>
    <submittedName>
        <fullName evidence="2">Antibiotic biosynthesis monooxygenase</fullName>
    </submittedName>
</protein>
<dbReference type="EMBL" id="CP016540">
    <property type="protein sequence ID" value="ANU26270.1"/>
    <property type="molecule type" value="Genomic_DNA"/>
</dbReference>
<organism evidence="2 3">
    <name type="scientific">Planococcus versutus</name>
    <dbReference type="NCBI Taxonomy" id="1302659"/>
    <lineage>
        <taxon>Bacteria</taxon>
        <taxon>Bacillati</taxon>
        <taxon>Bacillota</taxon>
        <taxon>Bacilli</taxon>
        <taxon>Bacillales</taxon>
        <taxon>Caryophanaceae</taxon>
        <taxon>Planococcus</taxon>
    </lineage>
</organism>